<evidence type="ECO:0000256" key="2">
    <source>
        <dbReference type="ARBA" id="ARBA00000711"/>
    </source>
</evidence>
<evidence type="ECO:0000256" key="8">
    <source>
        <dbReference type="ARBA" id="ARBA00022573"/>
    </source>
</evidence>
<evidence type="ECO:0000256" key="14">
    <source>
        <dbReference type="PIRNR" id="PIRNR006135"/>
    </source>
</evidence>
<dbReference type="FunCoup" id="A0A5C7ELL8">
    <property type="interactions" value="222"/>
</dbReference>
<dbReference type="AlphaFoldDB" id="A0A5C7ELL8"/>
<evidence type="ECO:0000256" key="12">
    <source>
        <dbReference type="ARBA" id="ARBA00022840"/>
    </source>
</evidence>
<dbReference type="EC" id="2.7.7.62" evidence="14"/>
<keyword evidence="13 14" id="KW-0342">GTP-binding</keyword>
<evidence type="ECO:0000256" key="3">
    <source>
        <dbReference type="ARBA" id="ARBA00001522"/>
    </source>
</evidence>
<feature type="binding site" evidence="16">
    <location>
        <begin position="32"/>
        <end position="34"/>
    </location>
    <ligand>
        <name>GTP</name>
        <dbReference type="ChEBI" id="CHEBI:37565"/>
    </ligand>
</feature>
<comment type="caution">
    <text evidence="17">The sequence shown here is derived from an EMBL/GenBank/DDBJ whole genome shotgun (WGS) entry which is preliminary data.</text>
</comment>
<evidence type="ECO:0000256" key="6">
    <source>
        <dbReference type="ARBA" id="ARBA00005159"/>
    </source>
</evidence>
<comment type="pathway">
    <text evidence="5 14">Cofactor biosynthesis; adenosylcobalamin biosynthesis; adenosylcobalamin from cob(II)yrinate a,c-diamide: step 6/7.</text>
</comment>
<evidence type="ECO:0000256" key="15">
    <source>
        <dbReference type="PIRSR" id="PIRSR006135-1"/>
    </source>
</evidence>
<keyword evidence="10 14" id="KW-0547">Nucleotide-binding</keyword>
<comment type="catalytic activity">
    <reaction evidence="3">
        <text>adenosylcob(III)inamide + GTP = adenosylcob(III)inamide phosphate + GDP + H(+)</text>
        <dbReference type="Rhea" id="RHEA:15765"/>
        <dbReference type="ChEBI" id="CHEBI:2480"/>
        <dbReference type="ChEBI" id="CHEBI:15378"/>
        <dbReference type="ChEBI" id="CHEBI:37565"/>
        <dbReference type="ChEBI" id="CHEBI:58189"/>
        <dbReference type="ChEBI" id="CHEBI:58502"/>
        <dbReference type="EC" id="2.7.1.156"/>
    </reaction>
</comment>
<dbReference type="PANTHER" id="PTHR34848:SF1">
    <property type="entry name" value="BIFUNCTIONAL ADENOSYLCOBALAMIN BIOSYNTHESIS PROTEIN COBU"/>
    <property type="match status" value="1"/>
</dbReference>
<protein>
    <recommendedName>
        <fullName evidence="14">Bifunctional adenosylcobalamin biosynthesis protein</fullName>
        <ecNumber evidence="14">2.7.1.156</ecNumber>
        <ecNumber evidence="14">2.7.7.62</ecNumber>
    </recommendedName>
</protein>
<dbReference type="InParanoid" id="A0A5C7ELL8"/>
<feature type="binding site" evidence="16">
    <location>
        <begin position="7"/>
        <end position="14"/>
    </location>
    <ligand>
        <name>GTP</name>
        <dbReference type="ChEBI" id="CHEBI:37565"/>
    </ligand>
</feature>
<dbReference type="GO" id="GO:0009236">
    <property type="term" value="P:cobalamin biosynthetic process"/>
    <property type="evidence" value="ECO:0007669"/>
    <property type="project" value="UniProtKB-UniRule"/>
</dbReference>
<dbReference type="PANTHER" id="PTHR34848">
    <property type="match status" value="1"/>
</dbReference>
<evidence type="ECO:0000256" key="4">
    <source>
        <dbReference type="ARBA" id="ARBA00003889"/>
    </source>
</evidence>
<keyword evidence="9 14" id="KW-0808">Transferase</keyword>
<evidence type="ECO:0000256" key="10">
    <source>
        <dbReference type="ARBA" id="ARBA00022741"/>
    </source>
</evidence>
<feature type="active site" description="GMP-histidine intermediate" evidence="15">
    <location>
        <position position="48"/>
    </location>
</feature>
<evidence type="ECO:0000256" key="1">
    <source>
        <dbReference type="ARBA" id="ARBA00000312"/>
    </source>
</evidence>
<dbReference type="UniPathway" id="UPA00148">
    <property type="reaction ID" value="UER00236"/>
</dbReference>
<gene>
    <name evidence="17" type="primary">cobU</name>
    <name evidence="17" type="ORF">FR698_07050</name>
</gene>
<comment type="similarity">
    <text evidence="7 14">Belongs to the CobU/CobP family.</text>
</comment>
<keyword evidence="18" id="KW-1185">Reference proteome</keyword>
<dbReference type="PIRSF" id="PIRSF006135">
    <property type="entry name" value="CobU"/>
    <property type="match status" value="1"/>
</dbReference>
<dbReference type="SUPFAM" id="SSF52540">
    <property type="entry name" value="P-loop containing nucleoside triphosphate hydrolases"/>
    <property type="match status" value="1"/>
</dbReference>
<keyword evidence="12 14" id="KW-0067">ATP-binding</keyword>
<name>A0A5C7ELL8_9PROT</name>
<comment type="catalytic activity">
    <reaction evidence="2 14">
        <text>adenosylcob(III)inamide phosphate + GTP + H(+) = adenosylcob(III)inamide-GDP + diphosphate</text>
        <dbReference type="Rhea" id="RHEA:22712"/>
        <dbReference type="ChEBI" id="CHEBI:15378"/>
        <dbReference type="ChEBI" id="CHEBI:33019"/>
        <dbReference type="ChEBI" id="CHEBI:37565"/>
        <dbReference type="ChEBI" id="CHEBI:58502"/>
        <dbReference type="ChEBI" id="CHEBI:60487"/>
        <dbReference type="EC" id="2.7.7.62"/>
    </reaction>
</comment>
<reference evidence="17 18" key="1">
    <citation type="submission" date="2019-08" db="EMBL/GenBank/DDBJ databases">
        <title>Pelomicrobium methylotrophicum gen. nov., sp. nov. a moderately thermophilic, facultatively anaerobic, lithoautotrophic and methylotrophic bacterium isolated from a terrestrial mud volcano.</title>
        <authorList>
            <person name="Slobodkina G.B."/>
            <person name="Merkel A.Y."/>
            <person name="Slobodkin A.I."/>
        </authorList>
    </citation>
    <scope>NUCLEOTIDE SEQUENCE [LARGE SCALE GENOMIC DNA]</scope>
    <source>
        <strain evidence="17 18">SM250</strain>
    </source>
</reference>
<dbReference type="Gene3D" id="3.40.50.300">
    <property type="entry name" value="P-loop containing nucleotide triphosphate hydrolases"/>
    <property type="match status" value="1"/>
</dbReference>
<accession>A0A5C7ELL8</accession>
<dbReference type="GO" id="GO:0005524">
    <property type="term" value="F:ATP binding"/>
    <property type="evidence" value="ECO:0007669"/>
    <property type="project" value="UniProtKB-UniRule"/>
</dbReference>
<evidence type="ECO:0000256" key="11">
    <source>
        <dbReference type="ARBA" id="ARBA00022777"/>
    </source>
</evidence>
<dbReference type="NCBIfam" id="NF004469">
    <property type="entry name" value="PRK05800.1"/>
    <property type="match status" value="1"/>
</dbReference>
<dbReference type="InterPro" id="IPR003203">
    <property type="entry name" value="CobU/CobP"/>
</dbReference>
<dbReference type="Proteomes" id="UP000321201">
    <property type="component" value="Unassembled WGS sequence"/>
</dbReference>
<dbReference type="Pfam" id="PF02283">
    <property type="entry name" value="CobU"/>
    <property type="match status" value="1"/>
</dbReference>
<comment type="pathway">
    <text evidence="6 14">Cofactor biosynthesis; adenosylcobalamin biosynthesis; adenosylcobalamin from cob(II)yrinate a,c-diamide: step 5/7.</text>
</comment>
<keyword evidence="11 14" id="KW-0418">Kinase</keyword>
<dbReference type="EC" id="2.7.1.156" evidence="14"/>
<comment type="catalytic activity">
    <reaction evidence="1 14">
        <text>adenosylcob(III)inamide + ATP = adenosylcob(III)inamide phosphate + ADP + H(+)</text>
        <dbReference type="Rhea" id="RHEA:15769"/>
        <dbReference type="ChEBI" id="CHEBI:2480"/>
        <dbReference type="ChEBI" id="CHEBI:15378"/>
        <dbReference type="ChEBI" id="CHEBI:30616"/>
        <dbReference type="ChEBI" id="CHEBI:58502"/>
        <dbReference type="ChEBI" id="CHEBI:456216"/>
        <dbReference type="EC" id="2.7.1.156"/>
    </reaction>
</comment>
<dbReference type="OrthoDB" id="9788370at2"/>
<feature type="binding site" evidence="16">
    <location>
        <begin position="49"/>
        <end position="52"/>
    </location>
    <ligand>
        <name>GTP</name>
        <dbReference type="ChEBI" id="CHEBI:37565"/>
    </ligand>
</feature>
<dbReference type="GO" id="GO:0043752">
    <property type="term" value="F:adenosylcobinamide kinase activity"/>
    <property type="evidence" value="ECO:0007669"/>
    <property type="project" value="UniProtKB-EC"/>
</dbReference>
<evidence type="ECO:0000256" key="16">
    <source>
        <dbReference type="PIRSR" id="PIRSR006135-2"/>
    </source>
</evidence>
<evidence type="ECO:0000313" key="17">
    <source>
        <dbReference type="EMBL" id="TXF12277.1"/>
    </source>
</evidence>
<dbReference type="CDD" id="cd00544">
    <property type="entry name" value="CobU"/>
    <property type="match status" value="1"/>
</dbReference>
<dbReference type="EMBL" id="VPFL01000007">
    <property type="protein sequence ID" value="TXF12277.1"/>
    <property type="molecule type" value="Genomic_DNA"/>
</dbReference>
<keyword evidence="17" id="KW-0548">Nucleotidyltransferase</keyword>
<keyword evidence="8 14" id="KW-0169">Cobalamin biosynthesis</keyword>
<dbReference type="GO" id="GO:0008820">
    <property type="term" value="F:cobinamide phosphate guanylyltransferase activity"/>
    <property type="evidence" value="ECO:0007669"/>
    <property type="project" value="UniProtKB-UniRule"/>
</dbReference>
<evidence type="ECO:0000256" key="5">
    <source>
        <dbReference type="ARBA" id="ARBA00004692"/>
    </source>
</evidence>
<sequence>MKTLILGGVRSGKSRLAERLARESGLEVVYIATAVAGDEEMRRRIDAHRRRRPAHWTTVEEPVRLAGALSAYARHDRCLLVECLTLWLSNLLCDAGAETLPRERDALLAALPGLAGQVIFVSNEVGLGVIPAAFLSRRYCDEAGALHQRLAALCDRVILTVAGLPWALKGAAP</sequence>
<evidence type="ECO:0000313" key="18">
    <source>
        <dbReference type="Proteomes" id="UP000321201"/>
    </source>
</evidence>
<evidence type="ECO:0000256" key="9">
    <source>
        <dbReference type="ARBA" id="ARBA00022679"/>
    </source>
</evidence>
<organism evidence="17 18">
    <name type="scientific">Pelomicrobium methylotrophicum</name>
    <dbReference type="NCBI Taxonomy" id="2602750"/>
    <lineage>
        <taxon>Bacteria</taxon>
        <taxon>Pseudomonadati</taxon>
        <taxon>Pseudomonadota</taxon>
        <taxon>Hydrogenophilia</taxon>
        <taxon>Hydrogenophilia incertae sedis</taxon>
        <taxon>Pelomicrobium</taxon>
    </lineage>
</organism>
<dbReference type="GO" id="GO:0005525">
    <property type="term" value="F:GTP binding"/>
    <property type="evidence" value="ECO:0007669"/>
    <property type="project" value="UniProtKB-UniRule"/>
</dbReference>
<comment type="function">
    <text evidence="4 14">Catalyzes ATP-dependent phosphorylation of adenosylcobinamide and addition of GMP to adenosylcobinamide phosphate.</text>
</comment>
<feature type="binding site" evidence="16">
    <location>
        <position position="60"/>
    </location>
    <ligand>
        <name>GTP</name>
        <dbReference type="ChEBI" id="CHEBI:37565"/>
    </ligand>
</feature>
<evidence type="ECO:0000256" key="13">
    <source>
        <dbReference type="ARBA" id="ARBA00023134"/>
    </source>
</evidence>
<dbReference type="RefSeq" id="WP_147799476.1">
    <property type="nucleotide sequence ID" value="NZ_VPFL01000007.1"/>
</dbReference>
<feature type="binding site" evidence="16">
    <location>
        <position position="82"/>
    </location>
    <ligand>
        <name>GTP</name>
        <dbReference type="ChEBI" id="CHEBI:37565"/>
    </ligand>
</feature>
<dbReference type="InterPro" id="IPR027417">
    <property type="entry name" value="P-loop_NTPase"/>
</dbReference>
<proteinExistence type="inferred from homology"/>
<evidence type="ECO:0000256" key="7">
    <source>
        <dbReference type="ARBA" id="ARBA00007490"/>
    </source>
</evidence>